<dbReference type="PANTHER" id="PTHR31635">
    <property type="entry name" value="REVERSE TRANSCRIPTASE DOMAIN-CONTAINING PROTEIN-RELATED"/>
    <property type="match status" value="1"/>
</dbReference>
<gene>
    <name evidence="2" type="ORF">A2U01_0003872</name>
</gene>
<keyword evidence="2" id="KW-0695">RNA-directed DNA polymerase</keyword>
<keyword evidence="3" id="KW-1185">Reference proteome</keyword>
<dbReference type="SUPFAM" id="SSF56219">
    <property type="entry name" value="DNase I-like"/>
    <property type="match status" value="1"/>
</dbReference>
<keyword evidence="2" id="KW-0808">Transferase</keyword>
<proteinExistence type="predicted"/>
<dbReference type="PANTHER" id="PTHR31635:SF196">
    <property type="entry name" value="REVERSE TRANSCRIPTASE DOMAIN-CONTAINING PROTEIN-RELATED"/>
    <property type="match status" value="1"/>
</dbReference>
<feature type="non-terminal residue" evidence="2">
    <location>
        <position position="733"/>
    </location>
</feature>
<dbReference type="CDD" id="cd01650">
    <property type="entry name" value="RT_nLTR_like"/>
    <property type="match status" value="1"/>
</dbReference>
<feature type="domain" description="Reverse transcriptase" evidence="1">
    <location>
        <begin position="429"/>
        <end position="706"/>
    </location>
</feature>
<dbReference type="Pfam" id="PF00078">
    <property type="entry name" value="RVT_1"/>
    <property type="match status" value="1"/>
</dbReference>
<dbReference type="InterPro" id="IPR043502">
    <property type="entry name" value="DNA/RNA_pol_sf"/>
</dbReference>
<comment type="caution">
    <text evidence="2">The sequence shown here is derived from an EMBL/GenBank/DDBJ whole genome shotgun (WGS) entry which is preliminary data.</text>
</comment>
<protein>
    <submittedName>
        <fullName evidence="2">LINE-1 reverse transcriptase like</fullName>
    </submittedName>
</protein>
<dbReference type="PROSITE" id="PS50878">
    <property type="entry name" value="RT_POL"/>
    <property type="match status" value="1"/>
</dbReference>
<dbReference type="AlphaFoldDB" id="A0A392M8E5"/>
<dbReference type="InterPro" id="IPR036691">
    <property type="entry name" value="Endo/exonu/phosph_ase_sf"/>
</dbReference>
<dbReference type="GO" id="GO:0003964">
    <property type="term" value="F:RNA-directed DNA polymerase activity"/>
    <property type="evidence" value="ECO:0007669"/>
    <property type="project" value="UniProtKB-KW"/>
</dbReference>
<dbReference type="Proteomes" id="UP000265520">
    <property type="component" value="Unassembled WGS sequence"/>
</dbReference>
<dbReference type="EMBL" id="LXQA010004586">
    <property type="protein sequence ID" value="MCH83058.1"/>
    <property type="molecule type" value="Genomic_DNA"/>
</dbReference>
<dbReference type="SUPFAM" id="SSF56672">
    <property type="entry name" value="DNA/RNA polymerases"/>
    <property type="match status" value="1"/>
</dbReference>
<keyword evidence="2" id="KW-0548">Nucleotidyltransferase</keyword>
<sequence length="733" mass="83503">VGWRCAPAIGRSGGILTLWDGAKGKCVSSFQGQGYLGVCLEWGQKKTICLIVNVYAPCNLHSKKALWVDILVALRVYSAELYCILGDFNSIREKEERKGVGALSNWMEESRLFNVFIDNSKLIDLPLLGRKFTWMQPNGRCMSRLDRVLVSPNWQGEWGNVSLWGLKRDVSDHCPLVVKYDGHDWGPKPFRFNNFWLNNNSFPKVVEEAWNSFIVTGRKGYILKEKLKLLKGTLRLWNKEVYGNVDHKIEKITEDIDVLELKCENVGLDEAELLERKEKFDYLWMLLKSKESMEFQKSRSRWLREGDANTGFFHACVKSRKRSNSIVALKKGRSWLSKPDEVREEVVAYFKNHFQEVPWERPKLDGVSFPCLNEDQCVELEGRFLEEEVLAVVMASAGNKSPGPDGFNFNFFKKFWGLLKKEIVALFVEFHKSSRLPLCFFSYFITLIPKVFNPHVISEFRPISLLGSLYKLLAKVLANRLGKVMDSIIAKNQSAFIKGRSLVDGVVVLNEVVDFAKRSNKECLILKVDFEKAYDSVSWDFLDYMLGRFGFGVKWREWMKTCVCNGNLSVLVNGSPTEQVNISRGLKQGDPLAPFLFLLVVEGLSGLMTKADSLGFFKGFKLNSDISISHLQYADDTIFIGEACVENLWSLKAILRWFELISGLKVNFSKSSLVGVNVHNSFLEGAASFLHCKVSPLPFTYLGLPVGANPRSKTTWKPVLKAIENRLQSWKNK</sequence>
<dbReference type="Gene3D" id="3.60.10.10">
    <property type="entry name" value="Endonuclease/exonuclease/phosphatase"/>
    <property type="match status" value="1"/>
</dbReference>
<evidence type="ECO:0000313" key="3">
    <source>
        <dbReference type="Proteomes" id="UP000265520"/>
    </source>
</evidence>
<name>A0A392M8E5_9FABA</name>
<evidence type="ECO:0000313" key="2">
    <source>
        <dbReference type="EMBL" id="MCH83058.1"/>
    </source>
</evidence>
<feature type="non-terminal residue" evidence="2">
    <location>
        <position position="1"/>
    </location>
</feature>
<reference evidence="2 3" key="1">
    <citation type="journal article" date="2018" name="Front. Plant Sci.">
        <title>Red Clover (Trifolium pratense) and Zigzag Clover (T. medium) - A Picture of Genomic Similarities and Differences.</title>
        <authorList>
            <person name="Dluhosova J."/>
            <person name="Istvanek J."/>
            <person name="Nedelnik J."/>
            <person name="Repkova J."/>
        </authorList>
    </citation>
    <scope>NUCLEOTIDE SEQUENCE [LARGE SCALE GENOMIC DNA]</scope>
    <source>
        <strain evidence="3">cv. 10/8</strain>
        <tissue evidence="2">Leaf</tissue>
    </source>
</reference>
<accession>A0A392M8E5</accession>
<organism evidence="2 3">
    <name type="scientific">Trifolium medium</name>
    <dbReference type="NCBI Taxonomy" id="97028"/>
    <lineage>
        <taxon>Eukaryota</taxon>
        <taxon>Viridiplantae</taxon>
        <taxon>Streptophyta</taxon>
        <taxon>Embryophyta</taxon>
        <taxon>Tracheophyta</taxon>
        <taxon>Spermatophyta</taxon>
        <taxon>Magnoliopsida</taxon>
        <taxon>eudicotyledons</taxon>
        <taxon>Gunneridae</taxon>
        <taxon>Pentapetalae</taxon>
        <taxon>rosids</taxon>
        <taxon>fabids</taxon>
        <taxon>Fabales</taxon>
        <taxon>Fabaceae</taxon>
        <taxon>Papilionoideae</taxon>
        <taxon>50 kb inversion clade</taxon>
        <taxon>NPAAA clade</taxon>
        <taxon>Hologalegina</taxon>
        <taxon>IRL clade</taxon>
        <taxon>Trifolieae</taxon>
        <taxon>Trifolium</taxon>
    </lineage>
</organism>
<dbReference type="InterPro" id="IPR000477">
    <property type="entry name" value="RT_dom"/>
</dbReference>
<evidence type="ECO:0000259" key="1">
    <source>
        <dbReference type="PROSITE" id="PS50878"/>
    </source>
</evidence>